<dbReference type="Gene3D" id="1.20.120.1760">
    <property type="match status" value="1"/>
</dbReference>
<proteinExistence type="inferred from homology"/>
<keyword evidence="3" id="KW-0472">Membrane</keyword>
<keyword evidence="3" id="KW-0812">Transmembrane</keyword>
<dbReference type="Proteomes" id="UP000219482">
    <property type="component" value="Unassembled WGS sequence"/>
</dbReference>
<dbReference type="PROSITE" id="PS00379">
    <property type="entry name" value="CDP_ALCOHOL_P_TRANSF"/>
    <property type="match status" value="1"/>
</dbReference>
<dbReference type="Pfam" id="PF01066">
    <property type="entry name" value="CDP-OH_P_transf"/>
    <property type="match status" value="1"/>
</dbReference>
<dbReference type="InterPro" id="IPR043130">
    <property type="entry name" value="CDP-OH_PTrfase_TM_dom"/>
</dbReference>
<feature type="transmembrane region" description="Helical" evidence="3">
    <location>
        <begin position="190"/>
        <end position="211"/>
    </location>
</feature>
<feature type="transmembrane region" description="Helical" evidence="3">
    <location>
        <begin position="65"/>
        <end position="98"/>
    </location>
</feature>
<dbReference type="GO" id="GO:0016780">
    <property type="term" value="F:phosphotransferase activity, for other substituted phosphate groups"/>
    <property type="evidence" value="ECO:0007669"/>
    <property type="project" value="InterPro"/>
</dbReference>
<dbReference type="GO" id="GO:0008654">
    <property type="term" value="P:phospholipid biosynthetic process"/>
    <property type="evidence" value="ECO:0007669"/>
    <property type="project" value="InterPro"/>
</dbReference>
<dbReference type="GO" id="GO:0016020">
    <property type="term" value="C:membrane"/>
    <property type="evidence" value="ECO:0007669"/>
    <property type="project" value="InterPro"/>
</dbReference>
<reference evidence="5" key="1">
    <citation type="submission" date="2017-09" db="EMBL/GenBank/DDBJ databases">
        <authorList>
            <person name="Varghese N."/>
            <person name="Submissions S."/>
        </authorList>
    </citation>
    <scope>NUCLEOTIDE SEQUENCE [LARGE SCALE GENOMIC DNA]</scope>
    <source>
        <strain evidence="5">DSM 44270</strain>
    </source>
</reference>
<evidence type="ECO:0000313" key="5">
    <source>
        <dbReference type="Proteomes" id="UP000219482"/>
    </source>
</evidence>
<evidence type="ECO:0000256" key="2">
    <source>
        <dbReference type="RuleBase" id="RU003750"/>
    </source>
</evidence>
<evidence type="ECO:0000256" key="3">
    <source>
        <dbReference type="SAM" id="Phobius"/>
    </source>
</evidence>
<dbReference type="AlphaFoldDB" id="A0A286H0S7"/>
<accession>A0A286H0S7</accession>
<organism evidence="4 5">
    <name type="scientific">Blastococcus haudaquaticus</name>
    <dbReference type="NCBI Taxonomy" id="1938745"/>
    <lineage>
        <taxon>Bacteria</taxon>
        <taxon>Bacillati</taxon>
        <taxon>Actinomycetota</taxon>
        <taxon>Actinomycetes</taxon>
        <taxon>Geodermatophilales</taxon>
        <taxon>Geodermatophilaceae</taxon>
        <taxon>Blastococcus</taxon>
    </lineage>
</organism>
<keyword evidence="1 2" id="KW-0808">Transferase</keyword>
<dbReference type="RefSeq" id="WP_097184609.1">
    <property type="nucleotide sequence ID" value="NZ_OCNK01000003.1"/>
</dbReference>
<dbReference type="InterPro" id="IPR048254">
    <property type="entry name" value="CDP_ALCOHOL_P_TRANSF_CS"/>
</dbReference>
<keyword evidence="3" id="KW-1133">Transmembrane helix</keyword>
<feature type="transmembrane region" description="Helical" evidence="3">
    <location>
        <begin position="149"/>
        <end position="170"/>
    </location>
</feature>
<sequence>MTATTTAPPVRPTFSASVARLRTVGKSDYGIPLYSRLVNRPLGRQFAALAHVAGMTPNQVTAISALLTFTAIVTVALVPPGLAMGLGVALLLALGYALDSSDGQLARLRGGGTLTGEWLDHMIDCAKNSSIHLAVLVSLYRFGGDVEPALLLLPAAFQVVVTVLFFGNILTEQLRGGPLKGRTEKPGRSVVRSVLVAPADYGLLCVAFALFGFQSLFLGVYAVLLLGNVAYLAGGLVRWRGQLAALDAQRLAATA</sequence>
<evidence type="ECO:0000256" key="1">
    <source>
        <dbReference type="ARBA" id="ARBA00022679"/>
    </source>
</evidence>
<comment type="similarity">
    <text evidence="2">Belongs to the CDP-alcohol phosphatidyltransferase class-I family.</text>
</comment>
<keyword evidence="5" id="KW-1185">Reference proteome</keyword>
<name>A0A286H0S7_9ACTN</name>
<dbReference type="EMBL" id="OCNK01000003">
    <property type="protein sequence ID" value="SOE01056.1"/>
    <property type="molecule type" value="Genomic_DNA"/>
</dbReference>
<gene>
    <name evidence="4" type="ORF">SAMN06272739_2938</name>
</gene>
<protein>
    <submittedName>
        <fullName evidence="4">CDP-alcohol phosphatidyltransferase</fullName>
    </submittedName>
</protein>
<evidence type="ECO:0000313" key="4">
    <source>
        <dbReference type="EMBL" id="SOE01056.1"/>
    </source>
</evidence>
<dbReference type="InterPro" id="IPR000462">
    <property type="entry name" value="CDP-OH_P_trans"/>
</dbReference>
<dbReference type="OrthoDB" id="7390033at2"/>
<feature type="transmembrane region" description="Helical" evidence="3">
    <location>
        <begin position="217"/>
        <end position="237"/>
    </location>
</feature>